<sequence>MDTHQQPSGSVAISLADQHPTVPARRHATPVAPPAPQGRVSACDRGLRRFTAFVPPLPERVSEARRTVTAALRHWCLEHLIEDAQLVTSELVTNAIRHAPDPRPIEVAVEYDDQWLSLAVRDRSTGMPRDVRATVSHENGRGLLLVGHVAESWLCETHGDGTKTVSCRLPLENPPQMEPSSPTPDSRW</sequence>
<dbReference type="PANTHER" id="PTHR35526:SF3">
    <property type="entry name" value="ANTI-SIGMA-F FACTOR RSBW"/>
    <property type="match status" value="1"/>
</dbReference>
<dbReference type="CDD" id="cd16936">
    <property type="entry name" value="HATPase_RsbW-like"/>
    <property type="match status" value="1"/>
</dbReference>
<dbReference type="Gene3D" id="3.30.565.10">
    <property type="entry name" value="Histidine kinase-like ATPase, C-terminal domain"/>
    <property type="match status" value="1"/>
</dbReference>
<evidence type="ECO:0000259" key="3">
    <source>
        <dbReference type="Pfam" id="PF13581"/>
    </source>
</evidence>
<keyword evidence="1" id="KW-0808">Transferase</keyword>
<organism evidence="4 5">
    <name type="scientific">Kitasatospora cystarginea</name>
    <dbReference type="NCBI Taxonomy" id="58350"/>
    <lineage>
        <taxon>Bacteria</taxon>
        <taxon>Bacillati</taxon>
        <taxon>Actinomycetota</taxon>
        <taxon>Actinomycetes</taxon>
        <taxon>Kitasatosporales</taxon>
        <taxon>Streptomycetaceae</taxon>
        <taxon>Kitasatospora</taxon>
    </lineage>
</organism>
<dbReference type="EMBL" id="BAAATR010000042">
    <property type="protein sequence ID" value="GAA2270936.1"/>
    <property type="molecule type" value="Genomic_DNA"/>
</dbReference>
<dbReference type="InterPro" id="IPR003594">
    <property type="entry name" value="HATPase_dom"/>
</dbReference>
<dbReference type="PANTHER" id="PTHR35526">
    <property type="entry name" value="ANTI-SIGMA-F FACTOR RSBW-RELATED"/>
    <property type="match status" value="1"/>
</dbReference>
<gene>
    <name evidence="4" type="ORF">GCM10010430_66000</name>
</gene>
<accession>A0ABP5RQK5</accession>
<dbReference type="Proteomes" id="UP001500305">
    <property type="component" value="Unassembled WGS sequence"/>
</dbReference>
<evidence type="ECO:0000256" key="2">
    <source>
        <dbReference type="SAM" id="MobiDB-lite"/>
    </source>
</evidence>
<protein>
    <recommendedName>
        <fullName evidence="3">Histidine kinase/HSP90-like ATPase domain-containing protein</fullName>
    </recommendedName>
</protein>
<feature type="compositionally biased region" description="Polar residues" evidence="2">
    <location>
        <begin position="178"/>
        <end position="188"/>
    </location>
</feature>
<evidence type="ECO:0000313" key="4">
    <source>
        <dbReference type="EMBL" id="GAA2270936.1"/>
    </source>
</evidence>
<name>A0ABP5RQK5_9ACTN</name>
<keyword evidence="1" id="KW-0723">Serine/threonine-protein kinase</keyword>
<dbReference type="InterPro" id="IPR036890">
    <property type="entry name" value="HATPase_C_sf"/>
</dbReference>
<proteinExistence type="predicted"/>
<feature type="domain" description="Histidine kinase/HSP90-like ATPase" evidence="3">
    <location>
        <begin position="55"/>
        <end position="163"/>
    </location>
</feature>
<evidence type="ECO:0000256" key="1">
    <source>
        <dbReference type="ARBA" id="ARBA00022527"/>
    </source>
</evidence>
<dbReference type="Pfam" id="PF13581">
    <property type="entry name" value="HATPase_c_2"/>
    <property type="match status" value="1"/>
</dbReference>
<keyword evidence="1" id="KW-0418">Kinase</keyword>
<dbReference type="SUPFAM" id="SSF55874">
    <property type="entry name" value="ATPase domain of HSP90 chaperone/DNA topoisomerase II/histidine kinase"/>
    <property type="match status" value="1"/>
</dbReference>
<keyword evidence="5" id="KW-1185">Reference proteome</keyword>
<evidence type="ECO:0000313" key="5">
    <source>
        <dbReference type="Proteomes" id="UP001500305"/>
    </source>
</evidence>
<comment type="caution">
    <text evidence="4">The sequence shown here is derived from an EMBL/GenBank/DDBJ whole genome shotgun (WGS) entry which is preliminary data.</text>
</comment>
<reference evidence="5" key="1">
    <citation type="journal article" date="2019" name="Int. J. Syst. Evol. Microbiol.">
        <title>The Global Catalogue of Microorganisms (GCM) 10K type strain sequencing project: providing services to taxonomists for standard genome sequencing and annotation.</title>
        <authorList>
            <consortium name="The Broad Institute Genomics Platform"/>
            <consortium name="The Broad Institute Genome Sequencing Center for Infectious Disease"/>
            <person name="Wu L."/>
            <person name="Ma J."/>
        </authorList>
    </citation>
    <scope>NUCLEOTIDE SEQUENCE [LARGE SCALE GENOMIC DNA]</scope>
    <source>
        <strain evidence="5">JCM 7356</strain>
    </source>
</reference>
<feature type="region of interest" description="Disordered" evidence="2">
    <location>
        <begin position="166"/>
        <end position="188"/>
    </location>
</feature>
<dbReference type="InterPro" id="IPR050267">
    <property type="entry name" value="Anti-sigma-factor_SerPK"/>
</dbReference>